<dbReference type="AlphaFoldDB" id="A0A5C2RUB7"/>
<organism evidence="2 3">
    <name type="scientific">Lentinus tigrinus ALCF2SS1-6</name>
    <dbReference type="NCBI Taxonomy" id="1328759"/>
    <lineage>
        <taxon>Eukaryota</taxon>
        <taxon>Fungi</taxon>
        <taxon>Dikarya</taxon>
        <taxon>Basidiomycota</taxon>
        <taxon>Agaricomycotina</taxon>
        <taxon>Agaricomycetes</taxon>
        <taxon>Polyporales</taxon>
        <taxon>Polyporaceae</taxon>
        <taxon>Lentinus</taxon>
    </lineage>
</organism>
<evidence type="ECO:0000313" key="2">
    <source>
        <dbReference type="EMBL" id="RPD54821.1"/>
    </source>
</evidence>
<dbReference type="EMBL" id="ML122301">
    <property type="protein sequence ID" value="RPD54821.1"/>
    <property type="molecule type" value="Genomic_DNA"/>
</dbReference>
<feature type="compositionally biased region" description="Basic and acidic residues" evidence="1">
    <location>
        <begin position="7"/>
        <end position="16"/>
    </location>
</feature>
<protein>
    <submittedName>
        <fullName evidence="2">Uncharacterized protein</fullName>
    </submittedName>
</protein>
<name>A0A5C2RUB7_9APHY</name>
<reference evidence="2" key="1">
    <citation type="journal article" date="2018" name="Genome Biol. Evol.">
        <title>Genomics and development of Lentinus tigrinus, a white-rot wood-decaying mushroom with dimorphic fruiting bodies.</title>
        <authorList>
            <person name="Wu B."/>
            <person name="Xu Z."/>
            <person name="Knudson A."/>
            <person name="Carlson A."/>
            <person name="Chen N."/>
            <person name="Kovaka S."/>
            <person name="LaButti K."/>
            <person name="Lipzen A."/>
            <person name="Pennachio C."/>
            <person name="Riley R."/>
            <person name="Schakwitz W."/>
            <person name="Umezawa K."/>
            <person name="Ohm R.A."/>
            <person name="Grigoriev I.V."/>
            <person name="Nagy L.G."/>
            <person name="Gibbons J."/>
            <person name="Hibbett D."/>
        </authorList>
    </citation>
    <scope>NUCLEOTIDE SEQUENCE [LARGE SCALE GENOMIC DNA]</scope>
    <source>
        <strain evidence="2">ALCF2SS1-6</strain>
    </source>
</reference>
<dbReference type="Proteomes" id="UP000313359">
    <property type="component" value="Unassembled WGS sequence"/>
</dbReference>
<sequence length="84" mass="9521">MSSSTTGEDRGVHEPTEIQTFFGDDEHVERTGTWSYSFAPDPLPDHSRSRGRSRFRVYLLGPCVDRFPKHGARILSGSSPRRSR</sequence>
<keyword evidence="3" id="KW-1185">Reference proteome</keyword>
<evidence type="ECO:0000313" key="3">
    <source>
        <dbReference type="Proteomes" id="UP000313359"/>
    </source>
</evidence>
<accession>A0A5C2RUB7</accession>
<feature type="region of interest" description="Disordered" evidence="1">
    <location>
        <begin position="1"/>
        <end position="24"/>
    </location>
</feature>
<proteinExistence type="predicted"/>
<gene>
    <name evidence="2" type="ORF">L227DRAFT_580180</name>
</gene>
<evidence type="ECO:0000256" key="1">
    <source>
        <dbReference type="SAM" id="MobiDB-lite"/>
    </source>
</evidence>